<sequence>MSFIRQSLQILFLCESLMYDDRKCPKDIYPFGVRENIQICLSTLFRWTPIKSHLDNAVSMINSSKDDYIRIESCFFFIFTMRESAEFSVHFNEIIELIDNLSQDAPSFLIEACRRYMRDVVYYFNCLENISDGPRLVLDSIYRYFARFPDAVPKLIRFNREYSERSFDHINSDISFINNILVFCDNKSDVVSLAILMSNVLKNLMRDFSRLSHLEAIVKFYSKVLLENFTKNTNRSDSARFTLFIMTAFRIVTDGMQMVLRSDCELTIIDEDDEDICEKTSEVLTYLVRTTGRAGRFYHEDLSERLVKYYQTLGHSCLLEPFICFIENFGYHLNTPVWFFERCKVIIEHAGDFLSSRDINDHILLIKLLMLILNPILAEQYENILEKIDFGNIVELTSRGLLLEVKSTFNECHKLLTEVFIHPSFSDNSWGKCEPRPETKSIVSSLYNSHVHGIVKNCIEVILLSWRSSHVKECGNLLRAMKIAENSDLETRLAIDNGFIAEILKNFSDKISPGTSISDSIMDILNASTKEEAENLAVLIQSKLKESK</sequence>
<dbReference type="InterPro" id="IPR016024">
    <property type="entry name" value="ARM-type_fold"/>
</dbReference>
<evidence type="ECO:0000313" key="2">
    <source>
        <dbReference type="Proteomes" id="UP000031668"/>
    </source>
</evidence>
<evidence type="ECO:0000313" key="1">
    <source>
        <dbReference type="EMBL" id="KII64025.1"/>
    </source>
</evidence>
<dbReference type="SUPFAM" id="SSF48371">
    <property type="entry name" value="ARM repeat"/>
    <property type="match status" value="1"/>
</dbReference>
<dbReference type="InterPro" id="IPR011989">
    <property type="entry name" value="ARM-like"/>
</dbReference>
<reference evidence="1 2" key="1">
    <citation type="journal article" date="2014" name="Genome Biol. Evol.">
        <title>The genome of the myxosporean Thelohanellus kitauei shows adaptations to nutrient acquisition within its fish host.</title>
        <authorList>
            <person name="Yang Y."/>
            <person name="Xiong J."/>
            <person name="Zhou Z."/>
            <person name="Huo F."/>
            <person name="Miao W."/>
            <person name="Ran C."/>
            <person name="Liu Y."/>
            <person name="Zhang J."/>
            <person name="Feng J."/>
            <person name="Wang M."/>
            <person name="Wang M."/>
            <person name="Wang L."/>
            <person name="Yao B."/>
        </authorList>
    </citation>
    <scope>NUCLEOTIDE SEQUENCE [LARGE SCALE GENOMIC DNA]</scope>
    <source>
        <strain evidence="1">Wuqing</strain>
    </source>
</reference>
<comment type="caution">
    <text evidence="1">The sequence shown here is derived from an EMBL/GenBank/DDBJ whole genome shotgun (WGS) entry which is preliminary data.</text>
</comment>
<protein>
    <submittedName>
        <fullName evidence="1">Uncharacterized protein</fullName>
    </submittedName>
</protein>
<dbReference type="AlphaFoldDB" id="A0A0C2MI11"/>
<accession>A0A0C2MI11</accession>
<keyword evidence="2" id="KW-1185">Reference proteome</keyword>
<gene>
    <name evidence="1" type="ORF">RF11_14649</name>
</gene>
<dbReference type="EMBL" id="JWZT01004474">
    <property type="protein sequence ID" value="KII64025.1"/>
    <property type="molecule type" value="Genomic_DNA"/>
</dbReference>
<dbReference type="Gene3D" id="1.25.10.10">
    <property type="entry name" value="Leucine-rich Repeat Variant"/>
    <property type="match status" value="1"/>
</dbReference>
<dbReference type="Proteomes" id="UP000031668">
    <property type="component" value="Unassembled WGS sequence"/>
</dbReference>
<organism evidence="1 2">
    <name type="scientific">Thelohanellus kitauei</name>
    <name type="common">Myxosporean</name>
    <dbReference type="NCBI Taxonomy" id="669202"/>
    <lineage>
        <taxon>Eukaryota</taxon>
        <taxon>Metazoa</taxon>
        <taxon>Cnidaria</taxon>
        <taxon>Myxozoa</taxon>
        <taxon>Myxosporea</taxon>
        <taxon>Bivalvulida</taxon>
        <taxon>Platysporina</taxon>
        <taxon>Myxobolidae</taxon>
        <taxon>Thelohanellus</taxon>
    </lineage>
</organism>
<name>A0A0C2MI11_THEKT</name>
<proteinExistence type="predicted"/>